<reference evidence="1 2" key="1">
    <citation type="submission" date="2017-08" db="EMBL/GenBank/DDBJ databases">
        <title>Complete genome sequence of a novel bacteriophage infecting Bordetella bronchiseptica.</title>
        <authorList>
            <person name="Chen Y."/>
            <person name="Song J."/>
            <person name="Wu B."/>
        </authorList>
    </citation>
    <scope>NUCLEOTIDE SEQUENCE [LARGE SCALE GENOMIC DNA]</scope>
</reference>
<proteinExistence type="predicted"/>
<dbReference type="KEGG" id="vg:54982889"/>
<evidence type="ECO:0000313" key="1">
    <source>
        <dbReference type="EMBL" id="ATI15633.1"/>
    </source>
</evidence>
<dbReference type="EMBL" id="MF663786">
    <property type="protein sequence ID" value="ATI15633.1"/>
    <property type="molecule type" value="Genomic_DNA"/>
</dbReference>
<sequence>MAEYRLSIDLSGITAAARAAVNEQVFPLLNQAVRAVAQQTQINWMEAVQRARLWSGEKQPYVESITMKMTGPFSAVVSSDYKHAEEIETGRPPRDLKKMLDTSPKVRRTKDGRRFMVIPFRHNTPGNEAHAPAMPQHVYDLASQLTPSRIVGQGQRPAGEITSAHPRWGMRPLKKQTPFLSNPATKATYMVPRNAYNWGQSLPAGLTPKMRQEHKTDIHAGMYRFDTTTPGGQRHSTYMTFRIMMEGQTGWIVPAKPGLYLAKKVSEEMQPLAERAFGEAVKRTLR</sequence>
<evidence type="ECO:0000313" key="2">
    <source>
        <dbReference type="Proteomes" id="UP000228765"/>
    </source>
</evidence>
<protein>
    <submittedName>
        <fullName evidence="1">Uncharacterized protein</fullName>
    </submittedName>
</protein>
<dbReference type="RefSeq" id="YP_009792681.1">
    <property type="nucleotide sequence ID" value="NC_047861.1"/>
</dbReference>
<dbReference type="GeneID" id="54982889"/>
<organism evidence="1 2">
    <name type="scientific">Bordetella phage vB_BbrM_PHB04</name>
    <dbReference type="NCBI Taxonomy" id="2029657"/>
    <lineage>
        <taxon>Viruses</taxon>
        <taxon>Duplodnaviria</taxon>
        <taxon>Heunggongvirae</taxon>
        <taxon>Uroviricota</taxon>
        <taxon>Caudoviricetes</taxon>
        <taxon>Phabquatrovirus</taxon>
        <taxon>Phabquatrovirus PHB04</taxon>
    </lineage>
</organism>
<name>A0A291LA28_9CAUD</name>
<accession>A0A291LA28</accession>
<keyword evidence="2" id="KW-1185">Reference proteome</keyword>
<dbReference type="Proteomes" id="UP000228765">
    <property type="component" value="Segment"/>
</dbReference>